<sequence>MIKKLILCLLLSLSAYATIFVEVVMTHEKDFEGQTILMSELHFVENIQPDKMSRFVMKSKIDLLLSGTFIDDETTYGPGSLVEIEGRVLSKTLSKSFKLDLKLGHEGSVIFNEPELGQKTKIKIKPVVH</sequence>
<keyword evidence="1" id="KW-0732">Signal</keyword>
<reference evidence="3" key="1">
    <citation type="journal article" date="2019" name="Int. J. Syst. Evol. Microbiol.">
        <title>Halobacteriovorax valvorus sp. nov., a novel prokaryotic predator isolated from coastal seawater of China.</title>
        <authorList>
            <person name="Chen M.-X."/>
        </authorList>
    </citation>
    <scope>NUCLEOTIDE SEQUENCE [LARGE SCALE GENOMIC DNA]</scope>
    <source>
        <strain evidence="3">BL9</strain>
    </source>
</reference>
<dbReference type="Proteomes" id="UP000443582">
    <property type="component" value="Unassembled WGS sequence"/>
</dbReference>
<evidence type="ECO:0000313" key="2">
    <source>
        <dbReference type="EMBL" id="RZF22803.1"/>
    </source>
</evidence>
<organism evidence="2 3">
    <name type="scientific">Halobacteriovorax vibrionivorans</name>
    <dbReference type="NCBI Taxonomy" id="2152716"/>
    <lineage>
        <taxon>Bacteria</taxon>
        <taxon>Pseudomonadati</taxon>
        <taxon>Bdellovibrionota</taxon>
        <taxon>Bacteriovoracia</taxon>
        <taxon>Bacteriovoracales</taxon>
        <taxon>Halobacteriovoraceae</taxon>
        <taxon>Halobacteriovorax</taxon>
    </lineage>
</organism>
<feature type="signal peptide" evidence="1">
    <location>
        <begin position="1"/>
        <end position="17"/>
    </location>
</feature>
<name>A0ABY0IKX2_9BACT</name>
<evidence type="ECO:0008006" key="4">
    <source>
        <dbReference type="Google" id="ProtNLM"/>
    </source>
</evidence>
<comment type="caution">
    <text evidence="2">The sequence shown here is derived from an EMBL/GenBank/DDBJ whole genome shotgun (WGS) entry which is preliminary data.</text>
</comment>
<proteinExistence type="predicted"/>
<gene>
    <name evidence="2" type="ORF">DAY19_03250</name>
</gene>
<dbReference type="RefSeq" id="WP_114705749.1">
    <property type="nucleotide sequence ID" value="NZ_QDKL01000001.1"/>
</dbReference>
<feature type="chain" id="PRO_5046759981" description="DUF5666 domain-containing protein" evidence="1">
    <location>
        <begin position="18"/>
        <end position="129"/>
    </location>
</feature>
<keyword evidence="3" id="KW-1185">Reference proteome</keyword>
<evidence type="ECO:0000256" key="1">
    <source>
        <dbReference type="SAM" id="SignalP"/>
    </source>
</evidence>
<protein>
    <recommendedName>
        <fullName evidence="4">DUF5666 domain-containing protein</fullName>
    </recommendedName>
</protein>
<evidence type="ECO:0000313" key="3">
    <source>
        <dbReference type="Proteomes" id="UP000443582"/>
    </source>
</evidence>
<accession>A0ABY0IKX2</accession>
<dbReference type="EMBL" id="QDKL01000001">
    <property type="protein sequence ID" value="RZF22803.1"/>
    <property type="molecule type" value="Genomic_DNA"/>
</dbReference>